<evidence type="ECO:0000313" key="2">
    <source>
        <dbReference type="Proteomes" id="UP000054321"/>
    </source>
</evidence>
<dbReference type="SUPFAM" id="SSF51735">
    <property type="entry name" value="NAD(P)-binding Rossmann-fold domains"/>
    <property type="match status" value="1"/>
</dbReference>
<protein>
    <recommendedName>
        <fullName evidence="3">NAD(P)-binding domain-containing protein</fullName>
    </recommendedName>
</protein>
<dbReference type="STRING" id="913774.A0A0C3HL60"/>
<accession>A0A0C3HL60</accession>
<gene>
    <name evidence="1" type="ORF">OIDMADRAFT_119950</name>
</gene>
<organism evidence="1 2">
    <name type="scientific">Oidiodendron maius (strain Zn)</name>
    <dbReference type="NCBI Taxonomy" id="913774"/>
    <lineage>
        <taxon>Eukaryota</taxon>
        <taxon>Fungi</taxon>
        <taxon>Dikarya</taxon>
        <taxon>Ascomycota</taxon>
        <taxon>Pezizomycotina</taxon>
        <taxon>Leotiomycetes</taxon>
        <taxon>Leotiomycetes incertae sedis</taxon>
        <taxon>Myxotrichaceae</taxon>
        <taxon>Oidiodendron</taxon>
    </lineage>
</organism>
<reference evidence="1 2" key="1">
    <citation type="submission" date="2014-04" db="EMBL/GenBank/DDBJ databases">
        <authorList>
            <consortium name="DOE Joint Genome Institute"/>
            <person name="Kuo A."/>
            <person name="Martino E."/>
            <person name="Perotto S."/>
            <person name="Kohler A."/>
            <person name="Nagy L.G."/>
            <person name="Floudas D."/>
            <person name="Copeland A."/>
            <person name="Barry K.W."/>
            <person name="Cichocki N."/>
            <person name="Veneault-Fourrey C."/>
            <person name="LaButti K."/>
            <person name="Lindquist E.A."/>
            <person name="Lipzen A."/>
            <person name="Lundell T."/>
            <person name="Morin E."/>
            <person name="Murat C."/>
            <person name="Sun H."/>
            <person name="Tunlid A."/>
            <person name="Henrissat B."/>
            <person name="Grigoriev I.V."/>
            <person name="Hibbett D.S."/>
            <person name="Martin F."/>
            <person name="Nordberg H.P."/>
            <person name="Cantor M.N."/>
            <person name="Hua S.X."/>
        </authorList>
    </citation>
    <scope>NUCLEOTIDE SEQUENCE [LARGE SCALE GENOMIC DNA]</scope>
    <source>
        <strain evidence="1 2">Zn</strain>
    </source>
</reference>
<evidence type="ECO:0008006" key="3">
    <source>
        <dbReference type="Google" id="ProtNLM"/>
    </source>
</evidence>
<reference evidence="2" key="2">
    <citation type="submission" date="2015-01" db="EMBL/GenBank/DDBJ databases">
        <title>Evolutionary Origins and Diversification of the Mycorrhizal Mutualists.</title>
        <authorList>
            <consortium name="DOE Joint Genome Institute"/>
            <consortium name="Mycorrhizal Genomics Consortium"/>
            <person name="Kohler A."/>
            <person name="Kuo A."/>
            <person name="Nagy L.G."/>
            <person name="Floudas D."/>
            <person name="Copeland A."/>
            <person name="Barry K.W."/>
            <person name="Cichocki N."/>
            <person name="Veneault-Fourrey C."/>
            <person name="LaButti K."/>
            <person name="Lindquist E.A."/>
            <person name="Lipzen A."/>
            <person name="Lundell T."/>
            <person name="Morin E."/>
            <person name="Murat C."/>
            <person name="Riley R."/>
            <person name="Ohm R."/>
            <person name="Sun H."/>
            <person name="Tunlid A."/>
            <person name="Henrissat B."/>
            <person name="Grigoriev I.V."/>
            <person name="Hibbett D.S."/>
            <person name="Martin F."/>
        </authorList>
    </citation>
    <scope>NUCLEOTIDE SEQUENCE [LARGE SCALE GENOMIC DNA]</scope>
    <source>
        <strain evidence="2">Zn</strain>
    </source>
</reference>
<dbReference type="HOGENOM" id="CLU_1835737_0_0_1"/>
<sequence>MPSALIFGGSGRLAKFISERPVKKNYTVYSVIQREEHIPSLYKLGATPIIQSLEDLTVAELTKVIKLSLPDIVIFAAGVYKDPIFNCIIDRDTAIKVFDTIVEADCTKCIITISIINARNCSRLRPSWYNDKDQKVSDDL</sequence>
<dbReference type="Proteomes" id="UP000054321">
    <property type="component" value="Unassembled WGS sequence"/>
</dbReference>
<dbReference type="Gene3D" id="3.40.50.720">
    <property type="entry name" value="NAD(P)-binding Rossmann-like Domain"/>
    <property type="match status" value="1"/>
</dbReference>
<keyword evidence="2" id="KW-1185">Reference proteome</keyword>
<dbReference type="EMBL" id="KN832874">
    <property type="protein sequence ID" value="KIN03067.1"/>
    <property type="molecule type" value="Genomic_DNA"/>
</dbReference>
<dbReference type="InterPro" id="IPR036291">
    <property type="entry name" value="NAD(P)-bd_dom_sf"/>
</dbReference>
<proteinExistence type="predicted"/>
<dbReference type="OrthoDB" id="10254604at2759"/>
<evidence type="ECO:0000313" key="1">
    <source>
        <dbReference type="EMBL" id="KIN03067.1"/>
    </source>
</evidence>
<dbReference type="AlphaFoldDB" id="A0A0C3HL60"/>
<name>A0A0C3HL60_OIDMZ</name>
<dbReference type="InParanoid" id="A0A0C3HL60"/>